<sequence>MAGVTADAVGALRLARAGVFAAVCVVTTALGHALTSGGLLLWWAVGLAFAVTAPGAWWLTGRERGAVAVVGTTVGAQALLHLLFSLAHRLVPLPDATTVGGPGTGHGLGAHQHGAPTAVTGTGAVADPSLLSAVTHGNSTGMLLAHLLAALVCGLWLWRGEAAAHRLARALAALLFAPLRRLRDVPFHPADARDARRPCRSAAAGWERPQPVPVSLRHAVVRRGPPRGRSALTRPSPEPLLAVRP</sequence>
<name>A0A3R7I125_9ACTN</name>
<feature type="transmembrane region" description="Helical" evidence="2">
    <location>
        <begin position="12"/>
        <end position="34"/>
    </location>
</feature>
<keyword evidence="2" id="KW-1133">Transmembrane helix</keyword>
<feature type="region of interest" description="Disordered" evidence="1">
    <location>
        <begin position="223"/>
        <end position="245"/>
    </location>
</feature>
<dbReference type="AlphaFoldDB" id="A0A3R7I125"/>
<accession>A0A3R7I125</accession>
<feature type="transmembrane region" description="Helical" evidence="2">
    <location>
        <begin position="140"/>
        <end position="158"/>
    </location>
</feature>
<gene>
    <name evidence="3" type="ORF">SFRA_016380</name>
</gene>
<comment type="caution">
    <text evidence="3">The sequence shown here is derived from an EMBL/GenBank/DDBJ whole genome shotgun (WGS) entry which is preliminary data.</text>
</comment>
<evidence type="ECO:0000256" key="1">
    <source>
        <dbReference type="SAM" id="MobiDB-lite"/>
    </source>
</evidence>
<evidence type="ECO:0000313" key="4">
    <source>
        <dbReference type="Proteomes" id="UP000028058"/>
    </source>
</evidence>
<evidence type="ECO:0000313" key="3">
    <source>
        <dbReference type="EMBL" id="RKM94840.1"/>
    </source>
</evidence>
<dbReference type="Proteomes" id="UP000028058">
    <property type="component" value="Unassembled WGS sequence"/>
</dbReference>
<reference evidence="3 4" key="1">
    <citation type="journal article" date="2014" name="Genome Announc.">
        <title>Draft Genome Sequence of Streptomyces fradiae ATCC 19609, a Strain Highly Sensitive to Antibiotics.</title>
        <authorList>
            <person name="Bekker O.B."/>
            <person name="Klimina K.M."/>
            <person name="Vatlin A.A."/>
            <person name="Zakharevich N.V."/>
            <person name="Kasianov A.S."/>
            <person name="Danilenko V.N."/>
        </authorList>
    </citation>
    <scope>NUCLEOTIDE SEQUENCE [LARGE SCALE GENOMIC DNA]</scope>
    <source>
        <strain evidence="3 4">ATCC 19609</strain>
    </source>
</reference>
<dbReference type="EMBL" id="JNAD02000007">
    <property type="protein sequence ID" value="RKM94840.1"/>
    <property type="molecule type" value="Genomic_DNA"/>
</dbReference>
<keyword evidence="4" id="KW-1185">Reference proteome</keyword>
<feature type="transmembrane region" description="Helical" evidence="2">
    <location>
        <begin position="40"/>
        <end position="59"/>
    </location>
</feature>
<dbReference type="RefSeq" id="WP_050364213.1">
    <property type="nucleotide sequence ID" value="NZ_CP134822.1"/>
</dbReference>
<keyword evidence="2" id="KW-0472">Membrane</keyword>
<feature type="transmembrane region" description="Helical" evidence="2">
    <location>
        <begin position="66"/>
        <end position="87"/>
    </location>
</feature>
<keyword evidence="2" id="KW-0812">Transmembrane</keyword>
<evidence type="ECO:0008006" key="5">
    <source>
        <dbReference type="Google" id="ProtNLM"/>
    </source>
</evidence>
<protein>
    <recommendedName>
        <fullName evidence="5">Integral membrane protein</fullName>
    </recommendedName>
</protein>
<organism evidence="3 4">
    <name type="scientific">Streptomyces xinghaiensis</name>
    <dbReference type="NCBI Taxonomy" id="1038928"/>
    <lineage>
        <taxon>Bacteria</taxon>
        <taxon>Bacillati</taxon>
        <taxon>Actinomycetota</taxon>
        <taxon>Actinomycetes</taxon>
        <taxon>Kitasatosporales</taxon>
        <taxon>Streptomycetaceae</taxon>
        <taxon>Streptomyces</taxon>
    </lineage>
</organism>
<dbReference type="OrthoDB" id="4558679at2"/>
<proteinExistence type="predicted"/>
<evidence type="ECO:0000256" key="2">
    <source>
        <dbReference type="SAM" id="Phobius"/>
    </source>
</evidence>